<gene>
    <name evidence="2" type="ORF">AAF454_06385</name>
</gene>
<dbReference type="InterPro" id="IPR003741">
    <property type="entry name" value="LUD_dom"/>
</dbReference>
<sequence length="239" mass="26637">MIQNREKFLEKIATSLNRPFSPTQKPVRNWQHKPEEKKLSHLSIDELMSAFVEQCGRLNNTNVVEVSSGDVKKAVDEAVKQHGGESVALWNDERFRALCLDELYENEWADEGLRVHVWDSNLSRTENFERTNDSNIGIVFAEYALAESGTVVLYSAEGQGKAVGLLPNAFIAIVKKSTLRPRITQAVKEMEREFVEAGKTLPAAVDFVSGPSNSADIEMDLVVGVHGPIYATYIVVSDQ</sequence>
<dbReference type="PANTHER" id="PTHR43682:SF1">
    <property type="entry name" value="LACTATE UTILIZATION PROTEIN C"/>
    <property type="match status" value="1"/>
</dbReference>
<name>A0ABU9LNT2_9BACL</name>
<protein>
    <submittedName>
        <fullName evidence="2">Lactate utilization protein C</fullName>
    </submittedName>
</protein>
<organism evidence="2 3">
    <name type="scientific">Kurthia gibsonii</name>
    <dbReference type="NCBI Taxonomy" id="33946"/>
    <lineage>
        <taxon>Bacteria</taxon>
        <taxon>Bacillati</taxon>
        <taxon>Bacillota</taxon>
        <taxon>Bacilli</taxon>
        <taxon>Bacillales</taxon>
        <taxon>Caryophanaceae</taxon>
        <taxon>Kurthia</taxon>
    </lineage>
</organism>
<dbReference type="SUPFAM" id="SSF100950">
    <property type="entry name" value="NagB/RpiA/CoA transferase-like"/>
    <property type="match status" value="1"/>
</dbReference>
<dbReference type="RefSeq" id="WP_342302839.1">
    <property type="nucleotide sequence ID" value="NZ_JBCEWA010000004.1"/>
</dbReference>
<evidence type="ECO:0000313" key="2">
    <source>
        <dbReference type="EMBL" id="MEL5988041.1"/>
    </source>
</evidence>
<dbReference type="InterPro" id="IPR037171">
    <property type="entry name" value="NagB/RpiA_transferase-like"/>
</dbReference>
<keyword evidence="3" id="KW-1185">Reference proteome</keyword>
<reference evidence="2 3" key="1">
    <citation type="submission" date="2024-04" db="EMBL/GenBank/DDBJ databases">
        <authorList>
            <person name="Wu Y.S."/>
            <person name="Zhang L."/>
        </authorList>
    </citation>
    <scope>NUCLEOTIDE SEQUENCE [LARGE SCALE GENOMIC DNA]</scope>
    <source>
        <strain evidence="2 3">KG-01</strain>
    </source>
</reference>
<proteinExistence type="predicted"/>
<dbReference type="PANTHER" id="PTHR43682">
    <property type="entry name" value="LACTATE UTILIZATION PROTEIN C"/>
    <property type="match status" value="1"/>
</dbReference>
<dbReference type="EMBL" id="JBCEWA010000004">
    <property type="protein sequence ID" value="MEL5988041.1"/>
    <property type="molecule type" value="Genomic_DNA"/>
</dbReference>
<dbReference type="InterPro" id="IPR024185">
    <property type="entry name" value="FTHF_cligase-like_sf"/>
</dbReference>
<dbReference type="Proteomes" id="UP001398420">
    <property type="component" value="Unassembled WGS sequence"/>
</dbReference>
<comment type="caution">
    <text evidence="2">The sequence shown here is derived from an EMBL/GenBank/DDBJ whole genome shotgun (WGS) entry which is preliminary data.</text>
</comment>
<dbReference type="Gene3D" id="3.40.50.10420">
    <property type="entry name" value="NagB/RpiA/CoA transferase-like"/>
    <property type="match status" value="1"/>
</dbReference>
<feature type="domain" description="LUD" evidence="1">
    <location>
        <begin position="58"/>
        <end position="236"/>
    </location>
</feature>
<accession>A0ABU9LNT2</accession>
<evidence type="ECO:0000313" key="3">
    <source>
        <dbReference type="Proteomes" id="UP001398420"/>
    </source>
</evidence>
<dbReference type="Pfam" id="PF02589">
    <property type="entry name" value="LUD_dom"/>
    <property type="match status" value="1"/>
</dbReference>
<evidence type="ECO:0000259" key="1">
    <source>
        <dbReference type="Pfam" id="PF02589"/>
    </source>
</evidence>